<feature type="compositionally biased region" description="Low complexity" evidence="3">
    <location>
        <begin position="60"/>
        <end position="70"/>
    </location>
</feature>
<dbReference type="EMBL" id="JAGTJQ010000011">
    <property type="protein sequence ID" value="KAH7017964.1"/>
    <property type="molecule type" value="Genomic_DNA"/>
</dbReference>
<dbReference type="Proteomes" id="UP000756346">
    <property type="component" value="Unassembled WGS sequence"/>
</dbReference>
<gene>
    <name evidence="5" type="ORF">B0I36DRAFT_394484</name>
</gene>
<evidence type="ECO:0000259" key="4">
    <source>
        <dbReference type="PROSITE" id="PS50048"/>
    </source>
</evidence>
<feature type="region of interest" description="Disordered" evidence="3">
    <location>
        <begin position="51"/>
        <end position="116"/>
    </location>
</feature>
<dbReference type="RefSeq" id="XP_046006231.1">
    <property type="nucleotide sequence ID" value="XM_046161501.1"/>
</dbReference>
<dbReference type="InterPro" id="IPR001138">
    <property type="entry name" value="Zn2Cys6_DnaBD"/>
</dbReference>
<organism evidence="5 6">
    <name type="scientific">Microdochium trichocladiopsis</name>
    <dbReference type="NCBI Taxonomy" id="1682393"/>
    <lineage>
        <taxon>Eukaryota</taxon>
        <taxon>Fungi</taxon>
        <taxon>Dikarya</taxon>
        <taxon>Ascomycota</taxon>
        <taxon>Pezizomycotina</taxon>
        <taxon>Sordariomycetes</taxon>
        <taxon>Xylariomycetidae</taxon>
        <taxon>Xylariales</taxon>
        <taxon>Microdochiaceae</taxon>
        <taxon>Microdochium</taxon>
    </lineage>
</organism>
<dbReference type="PROSITE" id="PS50048">
    <property type="entry name" value="ZN2_CY6_FUNGAL_2"/>
    <property type="match status" value="1"/>
</dbReference>
<dbReference type="Pfam" id="PF11951">
    <property type="entry name" value="Fungal_trans_2"/>
    <property type="match status" value="2"/>
</dbReference>
<reference evidence="5" key="1">
    <citation type="journal article" date="2021" name="Nat. Commun.">
        <title>Genetic determinants of endophytism in the Arabidopsis root mycobiome.</title>
        <authorList>
            <person name="Mesny F."/>
            <person name="Miyauchi S."/>
            <person name="Thiergart T."/>
            <person name="Pickel B."/>
            <person name="Atanasova L."/>
            <person name="Karlsson M."/>
            <person name="Huettel B."/>
            <person name="Barry K.W."/>
            <person name="Haridas S."/>
            <person name="Chen C."/>
            <person name="Bauer D."/>
            <person name="Andreopoulos W."/>
            <person name="Pangilinan J."/>
            <person name="LaButti K."/>
            <person name="Riley R."/>
            <person name="Lipzen A."/>
            <person name="Clum A."/>
            <person name="Drula E."/>
            <person name="Henrissat B."/>
            <person name="Kohler A."/>
            <person name="Grigoriev I.V."/>
            <person name="Martin F.M."/>
            <person name="Hacquard S."/>
        </authorList>
    </citation>
    <scope>NUCLEOTIDE SEQUENCE</scope>
    <source>
        <strain evidence="5">MPI-CAGE-CH-0230</strain>
    </source>
</reference>
<sequence length="483" mass="53355">MSLARRDHGCPQCRRRRVRCDMAVPECQKCIKKGLHCSGLGFECRFSAHMNSSAEDSSPRRSASTTSSSPGTVETAQTRPGSAGVSPSPTKRHRRHRHQSSMNLEDQERRPPCLVDKPSNPQADYLLLAPDVPDHCPSVKDTGLDILVQPRTPQAMMLFSHFSEFIASKMVVFDSSDNGYRRIIMPMACQSDVVMRALSVVAAFHLAGMGITTSTASSLRAAAEAGQQAILSKLVQDSRQLNPDRVFSMSTWAAVLILLVGDTITGSDNYPRLLEMLRHVSSVVMGSGSSSPTSTRTTREETRDFLMQQTRMFELLGSALTQHEDRAHDILSGPVEPYLAFASPDHVKALSANNDSAQQVATVKRIRSAIQAACELCRDRLQRSVCFECPAARLDALQQLVDEVALPGVDGAHALVWPCFVAAAEAVLPRHRDFFSSRLRALFACTHFHTIPLALDTLTLIWEHQGRRKWTQIIISMRPILIM</sequence>
<keyword evidence="2" id="KW-0539">Nucleus</keyword>
<dbReference type="GO" id="GO:0045944">
    <property type="term" value="P:positive regulation of transcription by RNA polymerase II"/>
    <property type="evidence" value="ECO:0007669"/>
    <property type="project" value="TreeGrafter"/>
</dbReference>
<dbReference type="GO" id="GO:0008270">
    <property type="term" value="F:zinc ion binding"/>
    <property type="evidence" value="ECO:0007669"/>
    <property type="project" value="InterPro"/>
</dbReference>
<feature type="compositionally biased region" description="Basic residues" evidence="3">
    <location>
        <begin position="90"/>
        <end position="99"/>
    </location>
</feature>
<dbReference type="OrthoDB" id="5386330at2759"/>
<dbReference type="SUPFAM" id="SSF57701">
    <property type="entry name" value="Zn2/Cys6 DNA-binding domain"/>
    <property type="match status" value="1"/>
</dbReference>
<proteinExistence type="predicted"/>
<dbReference type="CDD" id="cd00067">
    <property type="entry name" value="GAL4"/>
    <property type="match status" value="1"/>
</dbReference>
<evidence type="ECO:0000256" key="2">
    <source>
        <dbReference type="ARBA" id="ARBA00023242"/>
    </source>
</evidence>
<dbReference type="GO" id="GO:0000981">
    <property type="term" value="F:DNA-binding transcription factor activity, RNA polymerase II-specific"/>
    <property type="evidence" value="ECO:0007669"/>
    <property type="project" value="InterPro"/>
</dbReference>
<dbReference type="PANTHER" id="PTHR37534:SF17">
    <property type="entry name" value="ZN(2)-C6 FUNGAL-TYPE DOMAIN-CONTAINING PROTEIN"/>
    <property type="match status" value="1"/>
</dbReference>
<dbReference type="InterPro" id="IPR021858">
    <property type="entry name" value="Fun_TF"/>
</dbReference>
<dbReference type="AlphaFoldDB" id="A0A9P8XTR4"/>
<dbReference type="PANTHER" id="PTHR37534">
    <property type="entry name" value="TRANSCRIPTIONAL ACTIVATOR PROTEIN UGA3"/>
    <property type="match status" value="1"/>
</dbReference>
<evidence type="ECO:0000256" key="1">
    <source>
        <dbReference type="ARBA" id="ARBA00004123"/>
    </source>
</evidence>
<comment type="subcellular location">
    <subcellularLocation>
        <location evidence="1">Nucleus</location>
    </subcellularLocation>
</comment>
<dbReference type="GO" id="GO:0000976">
    <property type="term" value="F:transcription cis-regulatory region binding"/>
    <property type="evidence" value="ECO:0007669"/>
    <property type="project" value="TreeGrafter"/>
</dbReference>
<dbReference type="GeneID" id="70191047"/>
<dbReference type="Pfam" id="PF00172">
    <property type="entry name" value="Zn_clus"/>
    <property type="match status" value="1"/>
</dbReference>
<evidence type="ECO:0000313" key="6">
    <source>
        <dbReference type="Proteomes" id="UP000756346"/>
    </source>
</evidence>
<keyword evidence="6" id="KW-1185">Reference proteome</keyword>
<comment type="caution">
    <text evidence="5">The sequence shown here is derived from an EMBL/GenBank/DDBJ whole genome shotgun (WGS) entry which is preliminary data.</text>
</comment>
<evidence type="ECO:0000256" key="3">
    <source>
        <dbReference type="SAM" id="MobiDB-lite"/>
    </source>
</evidence>
<feature type="domain" description="Zn(2)-C6 fungal-type" evidence="4">
    <location>
        <begin position="9"/>
        <end position="38"/>
    </location>
</feature>
<dbReference type="GO" id="GO:0005634">
    <property type="term" value="C:nucleus"/>
    <property type="evidence" value="ECO:0007669"/>
    <property type="project" value="UniProtKB-SubCell"/>
</dbReference>
<protein>
    <recommendedName>
        <fullName evidence="4">Zn(2)-C6 fungal-type domain-containing protein</fullName>
    </recommendedName>
</protein>
<evidence type="ECO:0000313" key="5">
    <source>
        <dbReference type="EMBL" id="KAH7017964.1"/>
    </source>
</evidence>
<name>A0A9P8XTR4_9PEZI</name>
<dbReference type="Gene3D" id="4.10.240.10">
    <property type="entry name" value="Zn(2)-C6 fungal-type DNA-binding domain"/>
    <property type="match status" value="1"/>
</dbReference>
<accession>A0A9P8XTR4</accession>
<dbReference type="PROSITE" id="PS00463">
    <property type="entry name" value="ZN2_CY6_FUNGAL_1"/>
    <property type="match status" value="1"/>
</dbReference>
<dbReference type="SMART" id="SM00066">
    <property type="entry name" value="GAL4"/>
    <property type="match status" value="1"/>
</dbReference>
<dbReference type="InterPro" id="IPR036864">
    <property type="entry name" value="Zn2-C6_fun-type_DNA-bd_sf"/>
</dbReference>
<feature type="compositionally biased region" description="Polar residues" evidence="3">
    <location>
        <begin position="71"/>
        <end position="89"/>
    </location>
</feature>